<feature type="transmembrane region" description="Helical" evidence="1">
    <location>
        <begin position="118"/>
        <end position="136"/>
    </location>
</feature>
<feature type="transmembrane region" description="Helical" evidence="1">
    <location>
        <begin position="143"/>
        <end position="163"/>
    </location>
</feature>
<comment type="caution">
    <text evidence="3">The sequence shown here is derived from an EMBL/GenBank/DDBJ whole genome shotgun (WGS) entry which is preliminary data.</text>
</comment>
<evidence type="ECO:0000256" key="1">
    <source>
        <dbReference type="SAM" id="Phobius"/>
    </source>
</evidence>
<dbReference type="PANTHER" id="PTHR30590:SF2">
    <property type="entry name" value="INNER MEMBRANE PROTEIN"/>
    <property type="match status" value="1"/>
</dbReference>
<keyword evidence="1" id="KW-1133">Transmembrane helix</keyword>
<sequence length="407" mass="46402">MTSITPSSSKKRIEIIDALRGFALAGIVVVHLVENYIGGPPPDIFQEAVHQGVADSIVDGFVNFFLRGKFFALFSFLFGLSFFIQMDNAAQKGGYFGGRFLWRLILLLGIGYAHSLFYAGDILTVYAMLGVFLIPFYKMKNKWVLLCSALLFLGLGRFLVFGFTHGENLFGDLTVSGDDPQVVAYYNTLKDGSLMDVFSINAWTSHLNKMDFQFGVFGRGYLTFGFFLLGLYVGRTGFFKKYRESKKLIKRTWIWSLVLFLISGVAMAFIFGNIGPDVKFDNWLVMLGLTAYDVSNVAMTLIYISVFVILYKRTKTQMWLSKFAPYGKMALTNYFFQSVFGTFLLFGWGLGMIGELRNLYTFALSLMIVAIQMFLSKWWLKRFQYGPLEWLWRSATFLKSFPLKKTN</sequence>
<dbReference type="Proteomes" id="UP000667650">
    <property type="component" value="Unassembled WGS sequence"/>
</dbReference>
<dbReference type="InterPro" id="IPR052529">
    <property type="entry name" value="Bact_Transport_Assoc"/>
</dbReference>
<proteinExistence type="predicted"/>
<feature type="transmembrane region" description="Helical" evidence="1">
    <location>
        <begin position="64"/>
        <end position="84"/>
    </location>
</feature>
<keyword evidence="1" id="KW-0472">Membrane</keyword>
<dbReference type="AlphaFoldDB" id="A0A964TA09"/>
<accession>A0A964TA09</accession>
<feature type="transmembrane region" description="Helical" evidence="1">
    <location>
        <begin position="359"/>
        <end position="380"/>
    </location>
</feature>
<organism evidence="3 4">
    <name type="scientific">Flagellimonas ochracea</name>
    <dbReference type="NCBI Taxonomy" id="2696472"/>
    <lineage>
        <taxon>Bacteria</taxon>
        <taxon>Pseudomonadati</taxon>
        <taxon>Bacteroidota</taxon>
        <taxon>Flavobacteriia</taxon>
        <taxon>Flavobacteriales</taxon>
        <taxon>Flavobacteriaceae</taxon>
        <taxon>Flagellimonas</taxon>
    </lineage>
</organism>
<dbReference type="InterPro" id="IPR007349">
    <property type="entry name" value="DUF418"/>
</dbReference>
<dbReference type="RefSeq" id="WP_166522383.1">
    <property type="nucleotide sequence ID" value="NZ_JAAABI010000001.1"/>
</dbReference>
<evidence type="ECO:0000313" key="4">
    <source>
        <dbReference type="Proteomes" id="UP000667650"/>
    </source>
</evidence>
<name>A0A964TA09_9FLAO</name>
<feature type="transmembrane region" description="Helical" evidence="1">
    <location>
        <begin position="212"/>
        <end position="233"/>
    </location>
</feature>
<reference evidence="3" key="1">
    <citation type="submission" date="2020-01" db="EMBL/GenBank/DDBJ databases">
        <title>Muricauda ochracea sp. nov., isolated from a tidal flat of Garorim bay in Korea.</title>
        <authorList>
            <person name="Kim D."/>
            <person name="Yoo Y."/>
            <person name="Kim J.-J."/>
        </authorList>
    </citation>
    <scope>NUCLEOTIDE SEQUENCE</scope>
    <source>
        <strain evidence="3">JGD-17</strain>
    </source>
</reference>
<feature type="transmembrane region" description="Helical" evidence="1">
    <location>
        <begin position="21"/>
        <end position="38"/>
    </location>
</feature>
<feature type="domain" description="DUF418" evidence="2">
    <location>
        <begin position="234"/>
        <end position="398"/>
    </location>
</feature>
<feature type="transmembrane region" description="Helical" evidence="1">
    <location>
        <begin position="96"/>
        <end position="112"/>
    </location>
</feature>
<dbReference type="PANTHER" id="PTHR30590">
    <property type="entry name" value="INNER MEMBRANE PROTEIN"/>
    <property type="match status" value="1"/>
</dbReference>
<feature type="transmembrane region" description="Helical" evidence="1">
    <location>
        <begin position="331"/>
        <end position="353"/>
    </location>
</feature>
<protein>
    <submittedName>
        <fullName evidence="3">DUF418 domain-containing protein</fullName>
    </submittedName>
</protein>
<gene>
    <name evidence="3" type="ORF">GTQ34_03585</name>
</gene>
<feature type="transmembrane region" description="Helical" evidence="1">
    <location>
        <begin position="253"/>
        <end position="274"/>
    </location>
</feature>
<evidence type="ECO:0000313" key="3">
    <source>
        <dbReference type="EMBL" id="NAY90992.1"/>
    </source>
</evidence>
<dbReference type="EMBL" id="JAAABI010000001">
    <property type="protein sequence ID" value="NAY90992.1"/>
    <property type="molecule type" value="Genomic_DNA"/>
</dbReference>
<evidence type="ECO:0000259" key="2">
    <source>
        <dbReference type="Pfam" id="PF04235"/>
    </source>
</evidence>
<keyword evidence="4" id="KW-1185">Reference proteome</keyword>
<keyword evidence="1" id="KW-0812">Transmembrane</keyword>
<dbReference type="Pfam" id="PF04235">
    <property type="entry name" value="DUF418"/>
    <property type="match status" value="1"/>
</dbReference>
<feature type="transmembrane region" description="Helical" evidence="1">
    <location>
        <begin position="294"/>
        <end position="311"/>
    </location>
</feature>